<dbReference type="Pfam" id="PF02541">
    <property type="entry name" value="Ppx-GppA"/>
    <property type="match status" value="1"/>
</dbReference>
<organism evidence="3 4">
    <name type="scientific">Neotamlana laminarinivorans</name>
    <dbReference type="NCBI Taxonomy" id="2883124"/>
    <lineage>
        <taxon>Bacteria</taxon>
        <taxon>Pseudomonadati</taxon>
        <taxon>Bacteroidota</taxon>
        <taxon>Flavobacteriia</taxon>
        <taxon>Flavobacteriales</taxon>
        <taxon>Flavobacteriaceae</taxon>
        <taxon>Neotamlana</taxon>
    </lineage>
</organism>
<dbReference type="Proteomes" id="UP001139199">
    <property type="component" value="Unassembled WGS sequence"/>
</dbReference>
<evidence type="ECO:0000313" key="3">
    <source>
        <dbReference type="EMBL" id="MCB4798379.1"/>
    </source>
</evidence>
<comment type="caution">
    <text evidence="3">The sequence shown here is derived from an EMBL/GenBank/DDBJ whole genome shotgun (WGS) entry which is preliminary data.</text>
</comment>
<dbReference type="PANTHER" id="PTHR30005">
    <property type="entry name" value="EXOPOLYPHOSPHATASE"/>
    <property type="match status" value="1"/>
</dbReference>
<feature type="chain" id="PRO_5040888758" evidence="1">
    <location>
        <begin position="24"/>
        <end position="365"/>
    </location>
</feature>
<protein>
    <submittedName>
        <fullName evidence="3">Exopolyphosphatase</fullName>
    </submittedName>
</protein>
<feature type="signal peptide" evidence="1">
    <location>
        <begin position="1"/>
        <end position="23"/>
    </location>
</feature>
<dbReference type="InterPro" id="IPR050273">
    <property type="entry name" value="GppA/Ppx_hydrolase"/>
</dbReference>
<evidence type="ECO:0000313" key="4">
    <source>
        <dbReference type="Proteomes" id="UP001139199"/>
    </source>
</evidence>
<sequence>MRNKIFLKKILLTVLLINCFSIAAQNKNLYAGIEVGSKGVKMTVLDVDNIKRGKYEIKDFWTENIGISKGISVDGKLAKNDITAAVNSVKANYLKIKNEYGVLDENIFLVGSSGVAMASNTDELVTEIKLKINKTLNFIDANQEAKMLLKGSIPPVDYRESMVLDIGGGNTKGGFVEFVDSEDGKLVFFPVNFNYGTVTLTEEILEYQKSSLTTLDYHELQFSYLPKLRKQVKEMYNSEPRALTKENIYMSGGAVWAFYTLYMDSNPKKNFNSFSIKDVLMYDALIKNNFDRFEALAKKDKKVATVLKVYSQEYLISASNLFLVCLEDIPNIKDKNLYFSKQGQIAWLVSYVVEKSNRIKDKWKF</sequence>
<dbReference type="PANTHER" id="PTHR30005:SF0">
    <property type="entry name" value="RETROGRADE REGULATION PROTEIN 2"/>
    <property type="match status" value="1"/>
</dbReference>
<dbReference type="Gene3D" id="3.30.420.40">
    <property type="match status" value="1"/>
</dbReference>
<dbReference type="SUPFAM" id="SSF53067">
    <property type="entry name" value="Actin-like ATPase domain"/>
    <property type="match status" value="2"/>
</dbReference>
<evidence type="ECO:0000256" key="1">
    <source>
        <dbReference type="SAM" id="SignalP"/>
    </source>
</evidence>
<feature type="domain" description="Ppx/GppA phosphatase N-terminal" evidence="2">
    <location>
        <begin position="65"/>
        <end position="209"/>
    </location>
</feature>
<dbReference type="AlphaFoldDB" id="A0A9X1HYC0"/>
<accession>A0A9X1HYC0</accession>
<dbReference type="EMBL" id="JAJAPW010000002">
    <property type="protein sequence ID" value="MCB4798379.1"/>
    <property type="molecule type" value="Genomic_DNA"/>
</dbReference>
<dbReference type="RefSeq" id="WP_226542206.1">
    <property type="nucleotide sequence ID" value="NZ_JAJAPW010000002.1"/>
</dbReference>
<reference evidence="3" key="1">
    <citation type="submission" date="2021-10" db="EMBL/GenBank/DDBJ databases">
        <title>Tamlana sargassums sp. nov., and Tamlana laminarinivorans sp. nov., two new bacteria isolated from the brown alga.</title>
        <authorList>
            <person name="Li J."/>
        </authorList>
    </citation>
    <scope>NUCLEOTIDE SEQUENCE</scope>
    <source>
        <strain evidence="3">PT2-4</strain>
    </source>
</reference>
<name>A0A9X1HYC0_9FLAO</name>
<dbReference type="Gene3D" id="3.30.420.150">
    <property type="entry name" value="Exopolyphosphatase. Domain 2"/>
    <property type="match status" value="1"/>
</dbReference>
<proteinExistence type="predicted"/>
<keyword evidence="4" id="KW-1185">Reference proteome</keyword>
<keyword evidence="1" id="KW-0732">Signal</keyword>
<evidence type="ECO:0000259" key="2">
    <source>
        <dbReference type="Pfam" id="PF02541"/>
    </source>
</evidence>
<dbReference type="InterPro" id="IPR043129">
    <property type="entry name" value="ATPase_NBD"/>
</dbReference>
<dbReference type="InterPro" id="IPR003695">
    <property type="entry name" value="Ppx_GppA_N"/>
</dbReference>
<gene>
    <name evidence="3" type="ORF">LG649_05965</name>
</gene>